<accession>A0A4R7F672</accession>
<keyword evidence="1" id="KW-0732">Signal</keyword>
<proteinExistence type="predicted"/>
<protein>
    <submittedName>
        <fullName evidence="2">Uncharacterized protein</fullName>
    </submittedName>
</protein>
<feature type="chain" id="PRO_5020896479" evidence="1">
    <location>
        <begin position="20"/>
        <end position="339"/>
    </location>
</feature>
<dbReference type="OrthoDB" id="700277at2"/>
<dbReference type="RefSeq" id="WP_133711524.1">
    <property type="nucleotide sequence ID" value="NZ_SOAG01000002.1"/>
</dbReference>
<evidence type="ECO:0000256" key="1">
    <source>
        <dbReference type="SAM" id="SignalP"/>
    </source>
</evidence>
<keyword evidence="3" id="KW-1185">Reference proteome</keyword>
<reference evidence="2 3" key="1">
    <citation type="submission" date="2019-03" db="EMBL/GenBank/DDBJ databases">
        <title>Genomic Encyclopedia of Archaeal and Bacterial Type Strains, Phase II (KMG-II): from individual species to whole genera.</title>
        <authorList>
            <person name="Goeker M."/>
        </authorList>
    </citation>
    <scope>NUCLEOTIDE SEQUENCE [LARGE SCALE GENOMIC DNA]</scope>
    <source>
        <strain evidence="2 3">DSM 28213</strain>
    </source>
</reference>
<dbReference type="EMBL" id="SOAG01000002">
    <property type="protein sequence ID" value="TDS65298.1"/>
    <property type="molecule type" value="Genomic_DNA"/>
</dbReference>
<name>A0A4R7F672_9FLAO</name>
<feature type="signal peptide" evidence="1">
    <location>
        <begin position="1"/>
        <end position="19"/>
    </location>
</feature>
<dbReference type="AlphaFoldDB" id="A0A4R7F672"/>
<organism evidence="2 3">
    <name type="scientific">Myroides indicus</name>
    <dbReference type="NCBI Taxonomy" id="1323422"/>
    <lineage>
        <taxon>Bacteria</taxon>
        <taxon>Pseudomonadati</taxon>
        <taxon>Bacteroidota</taxon>
        <taxon>Flavobacteriia</taxon>
        <taxon>Flavobacteriales</taxon>
        <taxon>Flavobacteriaceae</taxon>
        <taxon>Myroides</taxon>
    </lineage>
</organism>
<evidence type="ECO:0000313" key="3">
    <source>
        <dbReference type="Proteomes" id="UP000295215"/>
    </source>
</evidence>
<sequence>MNKFYLYILSLLFSWTFSAQNLHVDSNNYASIDSYNGIIKPNAYRVWLDGNGSLNLPTWRISVRVIQPITNGSQIFPADKLSLIATPTYGQFNRGTAPTISQIGMPLQAILQQNQEVFLVPQSQAGLYNTAQGNQYYNLYMPFDLKVEGGSYLSAFTTWSEFKVPLEFKFYDNNNTIKGAINAVYRLQIATLNGTPPDPKPQLSITIESNAVNGLLELKTKKDYIQGTSVVYPNALKVNANTDYHVKVKSLQGTFMSGQGNTLPLNTIQVSLTLSSGNSAAVFPIWLGANSQKIASGSSTQGTIAYYNIKYASKPNDPNFIISEKDNYYTTLQYEITPQ</sequence>
<dbReference type="Proteomes" id="UP000295215">
    <property type="component" value="Unassembled WGS sequence"/>
</dbReference>
<gene>
    <name evidence="2" type="ORF">C8P70_10282</name>
</gene>
<comment type="caution">
    <text evidence="2">The sequence shown here is derived from an EMBL/GenBank/DDBJ whole genome shotgun (WGS) entry which is preliminary data.</text>
</comment>
<evidence type="ECO:0000313" key="2">
    <source>
        <dbReference type="EMBL" id="TDS65298.1"/>
    </source>
</evidence>